<dbReference type="Pfam" id="PF04397">
    <property type="entry name" value="LytTR"/>
    <property type="match status" value="1"/>
</dbReference>
<dbReference type="InterPro" id="IPR046947">
    <property type="entry name" value="LytR-like"/>
</dbReference>
<dbReference type="InterPro" id="IPR007492">
    <property type="entry name" value="LytTR_DNA-bd_dom"/>
</dbReference>
<organism evidence="2 3">
    <name type="scientific">Eisenbergiella tayi</name>
    <dbReference type="NCBI Taxonomy" id="1432052"/>
    <lineage>
        <taxon>Bacteria</taxon>
        <taxon>Bacillati</taxon>
        <taxon>Bacillota</taxon>
        <taxon>Clostridia</taxon>
        <taxon>Lachnospirales</taxon>
        <taxon>Lachnospiraceae</taxon>
        <taxon>Eisenbergiella</taxon>
    </lineage>
</organism>
<dbReference type="GO" id="GO:0003677">
    <property type="term" value="F:DNA binding"/>
    <property type="evidence" value="ECO:0007669"/>
    <property type="project" value="InterPro"/>
</dbReference>
<evidence type="ECO:0000313" key="2">
    <source>
        <dbReference type="EMBL" id="ODM03325.1"/>
    </source>
</evidence>
<dbReference type="PATRIC" id="fig|1432052.4.peg.4563"/>
<reference evidence="2 3" key="1">
    <citation type="submission" date="2016-07" db="EMBL/GenBank/DDBJ databases">
        <title>Characterization of isolates of Eisenbergiella tayi derived from blood cultures, using whole genome sequencing.</title>
        <authorList>
            <person name="Burdz T."/>
            <person name="Wiebe D."/>
            <person name="Huynh C."/>
            <person name="Bernard K."/>
        </authorList>
    </citation>
    <scope>NUCLEOTIDE SEQUENCE [LARGE SCALE GENOMIC DNA]</scope>
    <source>
        <strain evidence="2 3">NML 110608</strain>
    </source>
</reference>
<dbReference type="EMBL" id="MCGH01000003">
    <property type="protein sequence ID" value="ODM03325.1"/>
    <property type="molecule type" value="Genomic_DNA"/>
</dbReference>
<dbReference type="PANTHER" id="PTHR37299">
    <property type="entry name" value="TRANSCRIPTIONAL REGULATOR-RELATED"/>
    <property type="match status" value="1"/>
</dbReference>
<comment type="caution">
    <text evidence="2">The sequence shown here is derived from an EMBL/GenBank/DDBJ whole genome shotgun (WGS) entry which is preliminary data.</text>
</comment>
<dbReference type="PROSITE" id="PS50930">
    <property type="entry name" value="HTH_LYTTR"/>
    <property type="match status" value="1"/>
</dbReference>
<name>A0A1E3A3H5_9FIRM</name>
<feature type="domain" description="HTH LytTR-type" evidence="1">
    <location>
        <begin position="41"/>
        <end position="145"/>
    </location>
</feature>
<protein>
    <submittedName>
        <fullName evidence="2">Transcriptional regulatory protein YpdB</fullName>
    </submittedName>
</protein>
<dbReference type="RefSeq" id="WP_069153831.1">
    <property type="nucleotide sequence ID" value="NZ_MCGH01000003.1"/>
</dbReference>
<proteinExistence type="predicted"/>
<dbReference type="SMART" id="SM00850">
    <property type="entry name" value="LytTR"/>
    <property type="match status" value="1"/>
</dbReference>
<dbReference type="GO" id="GO:0000156">
    <property type="term" value="F:phosphorelay response regulator activity"/>
    <property type="evidence" value="ECO:0007669"/>
    <property type="project" value="InterPro"/>
</dbReference>
<evidence type="ECO:0000313" key="3">
    <source>
        <dbReference type="Proteomes" id="UP000094067"/>
    </source>
</evidence>
<sequence length="152" mass="18067">MRVTVETIDRQQEEQVLIRCHEVTDTVREIRHFILSRQESLEGYEAGKQFQIPLPEIYYAEAVDNRFFIYTEEKVYEVKMKLYAFEEAYGSKQFFRCSRTAVVNLMRIDYLRPALNGRLCARLQNGEDIIISRKYVNSLREILKRREGSGNE</sequence>
<accession>A0A1E3A3H5</accession>
<dbReference type="PANTHER" id="PTHR37299:SF4">
    <property type="entry name" value="TRANSCRIPTIONAL REGULATOR"/>
    <property type="match status" value="1"/>
</dbReference>
<dbReference type="Gene3D" id="2.40.50.1020">
    <property type="entry name" value="LytTr DNA-binding domain"/>
    <property type="match status" value="1"/>
</dbReference>
<evidence type="ECO:0000259" key="1">
    <source>
        <dbReference type="PROSITE" id="PS50930"/>
    </source>
</evidence>
<dbReference type="AlphaFoldDB" id="A0A1E3A3H5"/>
<dbReference type="Proteomes" id="UP000094067">
    <property type="component" value="Unassembled WGS sequence"/>
</dbReference>
<gene>
    <name evidence="2" type="primary">ypdB_4</name>
    <name evidence="2" type="ORF">BEI61_04120</name>
</gene>